<gene>
    <name evidence="6" type="ordered locus">bpr_II321</name>
</gene>
<geneLocation type="plasmid" evidence="6 7">
    <name>pCY360</name>
</geneLocation>
<dbReference type="Proteomes" id="UP000001299">
    <property type="component" value="Plasmid pCY360"/>
</dbReference>
<dbReference type="CDD" id="cd00222">
    <property type="entry name" value="CollagenBindB"/>
    <property type="match status" value="2"/>
</dbReference>
<evidence type="ECO:0000259" key="5">
    <source>
        <dbReference type="Pfam" id="PF05738"/>
    </source>
</evidence>
<dbReference type="Gene3D" id="2.60.40.1140">
    <property type="entry name" value="Collagen-binding surface protein Cna, B-type domain"/>
    <property type="match status" value="4"/>
</dbReference>
<name>E0S4C6_BUTPB</name>
<dbReference type="AlphaFoldDB" id="E0S4C6"/>
<dbReference type="GO" id="GO:0030313">
    <property type="term" value="C:cell envelope"/>
    <property type="evidence" value="ECO:0007669"/>
    <property type="project" value="UniProtKB-SubCell"/>
</dbReference>
<dbReference type="HOGENOM" id="CLU_271341_0_0_9"/>
<evidence type="ECO:0000256" key="2">
    <source>
        <dbReference type="SAM" id="MobiDB-lite"/>
    </source>
</evidence>
<evidence type="ECO:0000256" key="4">
    <source>
        <dbReference type="SAM" id="SignalP"/>
    </source>
</evidence>
<keyword evidence="3" id="KW-0472">Membrane</keyword>
<dbReference type="Gene3D" id="2.60.40.4270">
    <property type="entry name" value="Listeria-Bacteroides repeat domain"/>
    <property type="match status" value="2"/>
</dbReference>
<dbReference type="InterPro" id="IPR008454">
    <property type="entry name" value="Collagen-bd_Cna-like_B-typ_dom"/>
</dbReference>
<dbReference type="EMBL" id="CP001812">
    <property type="protein sequence ID" value="ADL36258.1"/>
    <property type="molecule type" value="Genomic_DNA"/>
</dbReference>
<proteinExistence type="predicted"/>
<dbReference type="Pfam" id="PF05738">
    <property type="entry name" value="Cna_B"/>
    <property type="match status" value="3"/>
</dbReference>
<evidence type="ECO:0000256" key="1">
    <source>
        <dbReference type="ARBA" id="ARBA00004196"/>
    </source>
</evidence>
<dbReference type="InterPro" id="IPR013378">
    <property type="entry name" value="InlB-like_B-rpt"/>
</dbReference>
<protein>
    <submittedName>
        <fullName evidence="6">Cell surface protein</fullName>
    </submittedName>
</protein>
<dbReference type="SUPFAM" id="SSF49478">
    <property type="entry name" value="Cna protein B-type domain"/>
    <property type="match status" value="3"/>
</dbReference>
<dbReference type="KEGG" id="bpb:bpr_II321"/>
<evidence type="ECO:0000313" key="6">
    <source>
        <dbReference type="EMBL" id="ADL36258.1"/>
    </source>
</evidence>
<sequence>MRKQKAARLLAGILSTVIAVLPAVPSVPAAAAETTKTLSFVVGDVTLEGGTLQGQTNPDSHYSDLIYSDDNNDGKITVPNPFSYENDTYKPVKTGYTFKGWKRQGSNTIETIDEGGSKTFTLDAAETIYYAQWEGPKYQVTFSGVKEGTAAVTKELELGADNDISVDTIVKSGVAVDGYDSSTQTITGWQYSYTEDGQTKTVFFDGSSSVVHTLLASNGEAVLKSDSVTLTPVIVKKGVSVTFDPNTTKGGSGTAASVNLAIGKVATLPSQNGGTVVSDGNVTASFSFTNAASGTRFLGWDTDKDASTPKYLAGQQSVTNFNFATDTTLYAIWGAATRAASSVTIQFVENYCYDAGTATSYTNKAPLTLFSGEEPVQLYSQVVASTVNKTKIWDSDNLPAQAGYFVDYWELTDSDGNAIHTQHFPRNAFIQYTGGNVEISSADQISKVTISTGSSTIYLKPVWKKITVKLAYNGNGGSGTASSNAVFAIGDTYALEANPYSKAGKDFMGWGSVNNQNVEDAKAPGYIVNSVLKASSSGETLFSDNYSKYLDMGKWMAAGLQINAQIFDLESGTLNLTKTSSANIVAVWSNDTYTIKFDRNEGTLAGGSGSMADETMPVSDNKALSENRFVLSGYSFDHWNTKADDTGVSFKDTEKVKGLAKRGETVTLYAQWKADALKLVPLTVQQVWEDKTNQDGIRPETTTYKLTASAGGTTLTAADLGIEALTFDVKSSDSSATLAQVPYQFLLNGSWEYVTYRLSTDAPKGYSYTTTYSGSSDGFNTVYKFAHTPESMNFTVNLGFQDDSNQDGLRPQSVTITLSGSDGSTSTVTVAVSGTTFSYVFENLPKYSKGKTVTYTAKLGDVTGYTSKVTNAANASTITASHKTEMLTTNIKIEWQDNDDKYKARPAMVKVSLSGSNNQSNTYTLVAASNWSTTTSNLPKYNMGSAVNYTCTVTPLTYYTSTITGDVNKGYTIVLKVSDIAAKTVTTPKVSDSAAKESSATTKKIEKRNEDDFRTITIKTIWNDNDQDYLRPLAMNVTLIGSDGETYNKILMSNTSYTATFSSLPKTDEDHKDIDYKLSCNTLSNYTTHVYHNRKNDDEFIIENFYPGNAAVFQEAEVTVNGGKLIAIGAASEDEKAIVSEDTSTGVTDPDDNNDDKSTAKKKVNYSKYIIYAGLGLSLLIIIGALISRFAHKKR</sequence>
<feature type="region of interest" description="Disordered" evidence="2">
    <location>
        <begin position="1139"/>
        <end position="1159"/>
    </location>
</feature>
<feature type="chain" id="PRO_5003139962" evidence="4">
    <location>
        <begin position="32"/>
        <end position="1195"/>
    </location>
</feature>
<keyword evidence="4" id="KW-0732">Signal</keyword>
<keyword evidence="3" id="KW-0812">Transmembrane</keyword>
<keyword evidence="3" id="KW-1133">Transmembrane helix</keyword>
<keyword evidence="6" id="KW-0614">Plasmid</keyword>
<feature type="signal peptide" evidence="4">
    <location>
        <begin position="1"/>
        <end position="31"/>
    </location>
</feature>
<feature type="transmembrane region" description="Helical" evidence="3">
    <location>
        <begin position="1169"/>
        <end position="1191"/>
    </location>
</feature>
<dbReference type="InterPro" id="IPR042229">
    <property type="entry name" value="Listeria/Bacterioides_rpt_sf"/>
</dbReference>
<evidence type="ECO:0000256" key="3">
    <source>
        <dbReference type="SAM" id="Phobius"/>
    </source>
</evidence>
<dbReference type="NCBIfam" id="TIGR02543">
    <property type="entry name" value="List_Bact_rpt"/>
    <property type="match status" value="1"/>
</dbReference>
<feature type="domain" description="CNA-B" evidence="5">
    <location>
        <begin position="894"/>
        <end position="974"/>
    </location>
</feature>
<comment type="subcellular location">
    <subcellularLocation>
        <location evidence="1">Cell envelope</location>
    </subcellularLocation>
</comment>
<dbReference type="RefSeq" id="WP_013282907.1">
    <property type="nucleotide sequence ID" value="NC_014389.1"/>
</dbReference>
<feature type="domain" description="CNA-B" evidence="5">
    <location>
        <begin position="801"/>
        <end position="879"/>
    </location>
</feature>
<accession>E0S4C6</accession>
<reference evidence="6 7" key="1">
    <citation type="journal article" date="2010" name="PLoS ONE">
        <title>The glycobiome of the rumen bacterium Butyrivibrio proteoclasticus B316(T) highlights adaptation to a polysaccharide-rich environment.</title>
        <authorList>
            <person name="Kelly W.J."/>
            <person name="Leahy S.C."/>
            <person name="Altermann E."/>
            <person name="Yeoman C.J."/>
            <person name="Dunne J.C."/>
            <person name="Kong Z."/>
            <person name="Pacheco D.M."/>
            <person name="Li D."/>
            <person name="Noel S.J."/>
            <person name="Moon C.D."/>
            <person name="Cookson A.L."/>
            <person name="Attwood G.T."/>
        </authorList>
    </citation>
    <scope>NUCLEOTIDE SEQUENCE [LARGE SCALE GENOMIC DNA]</scope>
    <source>
        <strain evidence="7">ATCC 51982 / DSM 14932 / B316</strain>
        <plasmid evidence="7">Plasmid pCY360</plasmid>
    </source>
</reference>
<feature type="domain" description="CNA-B" evidence="5">
    <location>
        <begin position="1016"/>
        <end position="1104"/>
    </location>
</feature>
<organism evidence="6 7">
    <name type="scientific">Butyrivibrio proteoclasticus (strain ATCC 51982 / DSM 14932 / B316)</name>
    <name type="common">Clostridium proteoclasticum</name>
    <dbReference type="NCBI Taxonomy" id="515622"/>
    <lineage>
        <taxon>Bacteria</taxon>
        <taxon>Bacillati</taxon>
        <taxon>Bacillota</taxon>
        <taxon>Clostridia</taxon>
        <taxon>Lachnospirales</taxon>
        <taxon>Lachnospiraceae</taxon>
        <taxon>Butyrivibrio</taxon>
    </lineage>
</organism>
<dbReference type="Pfam" id="PF09479">
    <property type="entry name" value="Flg_new"/>
    <property type="match status" value="2"/>
</dbReference>
<evidence type="ECO:0000313" key="7">
    <source>
        <dbReference type="Proteomes" id="UP000001299"/>
    </source>
</evidence>
<keyword evidence="7" id="KW-1185">Reference proteome</keyword>